<dbReference type="Proteomes" id="UP001233999">
    <property type="component" value="Unassembled WGS sequence"/>
</dbReference>
<dbReference type="AlphaFoldDB" id="A0AAD8AFQ2"/>
<dbReference type="EMBL" id="JASPKZ010001581">
    <property type="protein sequence ID" value="KAJ9597870.1"/>
    <property type="molecule type" value="Genomic_DNA"/>
</dbReference>
<keyword evidence="2" id="KW-1185">Reference proteome</keyword>
<organism evidence="1 2">
    <name type="scientific">Diploptera punctata</name>
    <name type="common">Pacific beetle cockroach</name>
    <dbReference type="NCBI Taxonomy" id="6984"/>
    <lineage>
        <taxon>Eukaryota</taxon>
        <taxon>Metazoa</taxon>
        <taxon>Ecdysozoa</taxon>
        <taxon>Arthropoda</taxon>
        <taxon>Hexapoda</taxon>
        <taxon>Insecta</taxon>
        <taxon>Pterygota</taxon>
        <taxon>Neoptera</taxon>
        <taxon>Polyneoptera</taxon>
        <taxon>Dictyoptera</taxon>
        <taxon>Blattodea</taxon>
        <taxon>Blaberoidea</taxon>
        <taxon>Blaberidae</taxon>
        <taxon>Diplopterinae</taxon>
        <taxon>Diploptera</taxon>
    </lineage>
</organism>
<protein>
    <submittedName>
        <fullName evidence="1">Uncharacterized protein</fullName>
    </submittedName>
</protein>
<gene>
    <name evidence="1" type="ORF">L9F63_011271</name>
</gene>
<sequence>SKAAAERSIQAMNTLVNVNMQMARFSMHQTKCDTCQLARSAGVECTPLKMNQRFSTYTQYCK</sequence>
<reference evidence="1" key="2">
    <citation type="submission" date="2023-05" db="EMBL/GenBank/DDBJ databases">
        <authorList>
            <person name="Fouks B."/>
        </authorList>
    </citation>
    <scope>NUCLEOTIDE SEQUENCE</scope>
    <source>
        <strain evidence="1">Stay&amp;Tobe</strain>
        <tissue evidence="1">Testes</tissue>
    </source>
</reference>
<accession>A0AAD8AFQ2</accession>
<evidence type="ECO:0000313" key="1">
    <source>
        <dbReference type="EMBL" id="KAJ9597870.1"/>
    </source>
</evidence>
<feature type="non-terminal residue" evidence="1">
    <location>
        <position position="62"/>
    </location>
</feature>
<proteinExistence type="predicted"/>
<evidence type="ECO:0000313" key="2">
    <source>
        <dbReference type="Proteomes" id="UP001233999"/>
    </source>
</evidence>
<feature type="non-terminal residue" evidence="1">
    <location>
        <position position="1"/>
    </location>
</feature>
<reference evidence="1" key="1">
    <citation type="journal article" date="2023" name="IScience">
        <title>Live-bearing cockroach genome reveals convergent evolutionary mechanisms linked to viviparity in insects and beyond.</title>
        <authorList>
            <person name="Fouks B."/>
            <person name="Harrison M.C."/>
            <person name="Mikhailova A.A."/>
            <person name="Marchal E."/>
            <person name="English S."/>
            <person name="Carruthers M."/>
            <person name="Jennings E.C."/>
            <person name="Chiamaka E.L."/>
            <person name="Frigard R.A."/>
            <person name="Pippel M."/>
            <person name="Attardo G.M."/>
            <person name="Benoit J.B."/>
            <person name="Bornberg-Bauer E."/>
            <person name="Tobe S.S."/>
        </authorList>
    </citation>
    <scope>NUCLEOTIDE SEQUENCE</scope>
    <source>
        <strain evidence="1">Stay&amp;Tobe</strain>
    </source>
</reference>
<name>A0AAD8AFQ2_DIPPU</name>
<comment type="caution">
    <text evidence="1">The sequence shown here is derived from an EMBL/GenBank/DDBJ whole genome shotgun (WGS) entry which is preliminary data.</text>
</comment>